<evidence type="ECO:0000256" key="4">
    <source>
        <dbReference type="ARBA" id="ARBA00051722"/>
    </source>
</evidence>
<dbReference type="InterPro" id="IPR016667">
    <property type="entry name" value="Caps_polysacc_synth_CpsB/CapC"/>
</dbReference>
<dbReference type="SUPFAM" id="SSF89550">
    <property type="entry name" value="PHP domain-like"/>
    <property type="match status" value="1"/>
</dbReference>
<keyword evidence="3" id="KW-0378">Hydrolase</keyword>
<evidence type="ECO:0000313" key="6">
    <source>
        <dbReference type="Proteomes" id="UP001172082"/>
    </source>
</evidence>
<protein>
    <recommendedName>
        <fullName evidence="2">protein-tyrosine-phosphatase</fullName>
        <ecNumber evidence="2">3.1.3.48</ecNumber>
    </recommendedName>
</protein>
<gene>
    <name evidence="5" type="ORF">QQ008_20955</name>
</gene>
<evidence type="ECO:0000256" key="1">
    <source>
        <dbReference type="ARBA" id="ARBA00005750"/>
    </source>
</evidence>
<dbReference type="EMBL" id="JAUJEA010000009">
    <property type="protein sequence ID" value="MDN5203874.1"/>
    <property type="molecule type" value="Genomic_DNA"/>
</dbReference>
<dbReference type="PIRSF" id="PIRSF016557">
    <property type="entry name" value="Caps_synth_CpsB"/>
    <property type="match status" value="1"/>
</dbReference>
<evidence type="ECO:0000313" key="5">
    <source>
        <dbReference type="EMBL" id="MDN5203874.1"/>
    </source>
</evidence>
<comment type="catalytic activity">
    <reaction evidence="4">
        <text>O-phospho-L-tyrosyl-[protein] + H2O = L-tyrosyl-[protein] + phosphate</text>
        <dbReference type="Rhea" id="RHEA:10684"/>
        <dbReference type="Rhea" id="RHEA-COMP:10136"/>
        <dbReference type="Rhea" id="RHEA-COMP:20101"/>
        <dbReference type="ChEBI" id="CHEBI:15377"/>
        <dbReference type="ChEBI" id="CHEBI:43474"/>
        <dbReference type="ChEBI" id="CHEBI:46858"/>
        <dbReference type="ChEBI" id="CHEBI:61978"/>
        <dbReference type="EC" id="3.1.3.48"/>
    </reaction>
</comment>
<sequence>MISLFKKKKDISVSPLTVDVHSHLLPGLDDGVQSMDESIAILSEMSEIGYEKVITTPHVIADHYPNTPETIYKSLRELREKIKEVGLNIQVQAAAEYYLDDHLLEKLENNDALLTFGDNYLLFETSFINQPSFLVEAVFKISALGLKPVLAHPERYLYLQQNESLLSELLDRGVHLQINLNSLTGYYSKPARKFAEKLIERGQVSFIGSDCHNSKHMESLKRATQMRYFEKATNQGLLNNML</sequence>
<reference evidence="5" key="1">
    <citation type="submission" date="2023-06" db="EMBL/GenBank/DDBJ databases">
        <title>Genomic of Parafulvivirga corallium.</title>
        <authorList>
            <person name="Wang G."/>
        </authorList>
    </citation>
    <scope>NUCLEOTIDE SEQUENCE</scope>
    <source>
        <strain evidence="5">BMA10</strain>
    </source>
</reference>
<evidence type="ECO:0000256" key="2">
    <source>
        <dbReference type="ARBA" id="ARBA00013064"/>
    </source>
</evidence>
<proteinExistence type="inferred from homology"/>
<dbReference type="PANTHER" id="PTHR39181">
    <property type="entry name" value="TYROSINE-PROTEIN PHOSPHATASE YWQE"/>
    <property type="match status" value="1"/>
</dbReference>
<dbReference type="Pfam" id="PF19567">
    <property type="entry name" value="CpsB_CapC"/>
    <property type="match status" value="1"/>
</dbReference>
<organism evidence="5 6">
    <name type="scientific">Splendidivirga corallicola</name>
    <dbReference type="NCBI Taxonomy" id="3051826"/>
    <lineage>
        <taxon>Bacteria</taxon>
        <taxon>Pseudomonadati</taxon>
        <taxon>Bacteroidota</taxon>
        <taxon>Cytophagia</taxon>
        <taxon>Cytophagales</taxon>
        <taxon>Splendidivirgaceae</taxon>
        <taxon>Splendidivirga</taxon>
    </lineage>
</organism>
<dbReference type="RefSeq" id="WP_346753898.1">
    <property type="nucleotide sequence ID" value="NZ_JAUJEA010000009.1"/>
</dbReference>
<dbReference type="EC" id="3.1.3.48" evidence="2"/>
<dbReference type="InterPro" id="IPR016195">
    <property type="entry name" value="Pol/histidinol_Pase-like"/>
</dbReference>
<evidence type="ECO:0000256" key="3">
    <source>
        <dbReference type="ARBA" id="ARBA00022801"/>
    </source>
</evidence>
<dbReference type="Proteomes" id="UP001172082">
    <property type="component" value="Unassembled WGS sequence"/>
</dbReference>
<comment type="similarity">
    <text evidence="1">Belongs to the metallo-dependent hydrolases superfamily. CpsB/CapC family.</text>
</comment>
<dbReference type="PANTHER" id="PTHR39181:SF1">
    <property type="entry name" value="TYROSINE-PROTEIN PHOSPHATASE YWQE"/>
    <property type="match status" value="1"/>
</dbReference>
<accession>A0ABT8KT11</accession>
<keyword evidence="6" id="KW-1185">Reference proteome</keyword>
<comment type="caution">
    <text evidence="5">The sequence shown here is derived from an EMBL/GenBank/DDBJ whole genome shotgun (WGS) entry which is preliminary data.</text>
</comment>
<dbReference type="Gene3D" id="3.20.20.140">
    <property type="entry name" value="Metal-dependent hydrolases"/>
    <property type="match status" value="1"/>
</dbReference>
<name>A0ABT8KT11_9BACT</name>